<organism evidence="1 2">
    <name type="scientific">Cordylochernes scorpioides</name>
    <dbReference type="NCBI Taxonomy" id="51811"/>
    <lineage>
        <taxon>Eukaryota</taxon>
        <taxon>Metazoa</taxon>
        <taxon>Ecdysozoa</taxon>
        <taxon>Arthropoda</taxon>
        <taxon>Chelicerata</taxon>
        <taxon>Arachnida</taxon>
        <taxon>Pseudoscorpiones</taxon>
        <taxon>Cheliferoidea</taxon>
        <taxon>Chernetidae</taxon>
        <taxon>Cordylochernes</taxon>
    </lineage>
</organism>
<keyword evidence="2" id="KW-1185">Reference proteome</keyword>
<dbReference type="Proteomes" id="UP001235939">
    <property type="component" value="Chromosome 09"/>
</dbReference>
<proteinExistence type="predicted"/>
<evidence type="ECO:0008006" key="3">
    <source>
        <dbReference type="Google" id="ProtNLM"/>
    </source>
</evidence>
<dbReference type="InterPro" id="IPR036397">
    <property type="entry name" value="RNaseH_sf"/>
</dbReference>
<dbReference type="EMBL" id="CP092871">
    <property type="protein sequence ID" value="UYV72343.1"/>
    <property type="molecule type" value="Genomic_DNA"/>
</dbReference>
<gene>
    <name evidence="1" type="ORF">LAZ67_9002713</name>
</gene>
<accession>A0ABY6KXD0</accession>
<sequence>MTTHGHIRVQLYLAKHGIALLPQPPCSPELAPNDFFLYPKVKKVLKGRRFDSIPEIKENTRNILKSLKDEDFQRCFDIWKKRWNKCVDSDDGARHQQLQTKTETSMRRFNAPNSLALRAQHSRSAFFKIRPSKMEKSELRTIRDDFNIEIGKNEGIQMKQNPHPLHWGSWCYRAKAVPLSAHGSTKRPSTYISMEDVVPQIRAHHIESVDARKWKEIPHLAK</sequence>
<dbReference type="Gene3D" id="3.30.420.10">
    <property type="entry name" value="Ribonuclease H-like superfamily/Ribonuclease H"/>
    <property type="match status" value="1"/>
</dbReference>
<evidence type="ECO:0000313" key="2">
    <source>
        <dbReference type="Proteomes" id="UP001235939"/>
    </source>
</evidence>
<name>A0ABY6KXD0_9ARAC</name>
<protein>
    <recommendedName>
        <fullName evidence="3">Transposase</fullName>
    </recommendedName>
</protein>
<reference evidence="1 2" key="1">
    <citation type="submission" date="2022-01" db="EMBL/GenBank/DDBJ databases">
        <title>A chromosomal length assembly of Cordylochernes scorpioides.</title>
        <authorList>
            <person name="Zeh D."/>
            <person name="Zeh J."/>
        </authorList>
    </citation>
    <scope>NUCLEOTIDE SEQUENCE [LARGE SCALE GENOMIC DNA]</scope>
    <source>
        <strain evidence="1">IN4F17</strain>
        <tissue evidence="1">Whole Body</tissue>
    </source>
</reference>
<evidence type="ECO:0000313" key="1">
    <source>
        <dbReference type="EMBL" id="UYV72343.1"/>
    </source>
</evidence>